<protein>
    <submittedName>
        <fullName evidence="3">Uncharacterized protein</fullName>
    </submittedName>
</protein>
<evidence type="ECO:0000313" key="3">
    <source>
        <dbReference type="EMBL" id="RHY25323.1"/>
    </source>
</evidence>
<keyword evidence="2" id="KW-0472">Membrane</keyword>
<dbReference type="PRINTS" id="PR01217">
    <property type="entry name" value="PRICHEXTENSN"/>
</dbReference>
<proteinExistence type="predicted"/>
<evidence type="ECO:0000256" key="2">
    <source>
        <dbReference type="SAM" id="Phobius"/>
    </source>
</evidence>
<gene>
    <name evidence="3" type="ORF">DYB25_003325</name>
</gene>
<dbReference type="Proteomes" id="UP000266239">
    <property type="component" value="Unassembled WGS sequence"/>
</dbReference>
<feature type="compositionally biased region" description="Low complexity" evidence="1">
    <location>
        <begin position="59"/>
        <end position="71"/>
    </location>
</feature>
<dbReference type="VEuPathDB" id="FungiDB:H257_03543"/>
<feature type="compositionally biased region" description="Polar residues" evidence="1">
    <location>
        <begin position="148"/>
        <end position="167"/>
    </location>
</feature>
<keyword evidence="2" id="KW-0812">Transmembrane</keyword>
<keyword evidence="2" id="KW-1133">Transmembrane helix</keyword>
<feature type="compositionally biased region" description="Pro residues" evidence="1">
    <location>
        <begin position="72"/>
        <end position="88"/>
    </location>
</feature>
<feature type="compositionally biased region" description="Low complexity" evidence="1">
    <location>
        <begin position="247"/>
        <end position="272"/>
    </location>
</feature>
<organism evidence="3 4">
    <name type="scientific">Aphanomyces astaci</name>
    <name type="common">Crayfish plague agent</name>
    <dbReference type="NCBI Taxonomy" id="112090"/>
    <lineage>
        <taxon>Eukaryota</taxon>
        <taxon>Sar</taxon>
        <taxon>Stramenopiles</taxon>
        <taxon>Oomycota</taxon>
        <taxon>Saprolegniomycetes</taxon>
        <taxon>Saprolegniales</taxon>
        <taxon>Verrucalvaceae</taxon>
        <taxon>Aphanomyces</taxon>
    </lineage>
</organism>
<feature type="compositionally biased region" description="Polar residues" evidence="1">
    <location>
        <begin position="45"/>
        <end position="56"/>
    </location>
</feature>
<reference evidence="3 4" key="1">
    <citation type="submission" date="2018-08" db="EMBL/GenBank/DDBJ databases">
        <title>Aphanomyces genome sequencing and annotation.</title>
        <authorList>
            <person name="Minardi D."/>
            <person name="Oidtmann B."/>
            <person name="Van Der Giezen M."/>
            <person name="Studholme D.J."/>
        </authorList>
    </citation>
    <scope>NUCLEOTIDE SEQUENCE [LARGE SCALE GENOMIC DNA]</scope>
    <source>
        <strain evidence="3 4">Yx</strain>
    </source>
</reference>
<feature type="compositionally biased region" description="Polar residues" evidence="1">
    <location>
        <begin position="215"/>
        <end position="227"/>
    </location>
</feature>
<feature type="region of interest" description="Disordered" evidence="1">
    <location>
        <begin position="34"/>
        <end position="370"/>
    </location>
</feature>
<evidence type="ECO:0000313" key="4">
    <source>
        <dbReference type="Proteomes" id="UP000266239"/>
    </source>
</evidence>
<feature type="compositionally biased region" description="Pro residues" evidence="1">
    <location>
        <begin position="100"/>
        <end position="116"/>
    </location>
</feature>
<evidence type="ECO:0000256" key="1">
    <source>
        <dbReference type="SAM" id="MobiDB-lite"/>
    </source>
</evidence>
<accession>A0A397BUS2</accession>
<dbReference type="EMBL" id="QUTA01002965">
    <property type="protein sequence ID" value="RHY25323.1"/>
    <property type="molecule type" value="Genomic_DNA"/>
</dbReference>
<feature type="compositionally biased region" description="Basic residues" evidence="1">
    <location>
        <begin position="359"/>
        <end position="370"/>
    </location>
</feature>
<feature type="compositionally biased region" description="Low complexity" evidence="1">
    <location>
        <begin position="346"/>
        <end position="355"/>
    </location>
</feature>
<feature type="transmembrane region" description="Helical" evidence="2">
    <location>
        <begin position="12"/>
        <end position="32"/>
    </location>
</feature>
<comment type="caution">
    <text evidence="3">The sequence shown here is derived from an EMBL/GenBank/DDBJ whole genome shotgun (WGS) entry which is preliminary data.</text>
</comment>
<dbReference type="AlphaFoldDB" id="A0A397BUS2"/>
<name>A0A397BUS2_APHAT</name>
<sequence length="370" mass="37843">MASKRIGPGSAALVVAAAGIVGLAAFLALKFLDQSPKTNKDDNSRSLSSPTTSPKHATSKAIALSPKAKAPSPLPSPKAKIPSPPPSPKQVAVTKAKAPSPLPSPKAKIPSPPPSPKQAAVAIESAYLAHKSSPPASPKRLPAKQPASPVSSPAQTRKSSTPPTLDTQAEAVGVIEAAYIAHKTSPTHSPAPSPKKPTPTSSPKKQPTPPVSSPVQINRKGSPQPDSDQVEAASVIEAAYIAHKSSPKASPKSVTPVVSSPKPSTPVISSPKKIARKGSLPPTSPSIEDVEAAQVIESDEASPSKALTIVTDDDEDTSAALQTSVTSDGYVDLEPSDNLVADVQNDEAAPAASPDASKKNKKKNKKKGKK</sequence>